<reference evidence="1" key="1">
    <citation type="submission" date="2021-01" db="EMBL/GenBank/DDBJ databases">
        <authorList>
            <person name="Corre E."/>
            <person name="Pelletier E."/>
            <person name="Niang G."/>
            <person name="Scheremetjew M."/>
            <person name="Finn R."/>
            <person name="Kale V."/>
            <person name="Holt S."/>
            <person name="Cochrane G."/>
            <person name="Meng A."/>
            <person name="Brown T."/>
            <person name="Cohen L."/>
        </authorList>
    </citation>
    <scope>NUCLEOTIDE SEQUENCE</scope>
    <source>
        <strain evidence="1">CCMP1258.1</strain>
    </source>
</reference>
<organism evidence="1">
    <name type="scientific">Bigelowiella natans</name>
    <name type="common">Pedinomonas minutissima</name>
    <name type="synonym">Chlorarachnion sp. (strain CCMP621)</name>
    <dbReference type="NCBI Taxonomy" id="227086"/>
    <lineage>
        <taxon>Eukaryota</taxon>
        <taxon>Sar</taxon>
        <taxon>Rhizaria</taxon>
        <taxon>Cercozoa</taxon>
        <taxon>Chlorarachniophyceae</taxon>
        <taxon>Bigelowiella</taxon>
    </lineage>
</organism>
<name>A0A7S2P6F1_BIGNA</name>
<evidence type="ECO:0000313" key="1">
    <source>
        <dbReference type="EMBL" id="CAD9578618.1"/>
    </source>
</evidence>
<proteinExistence type="predicted"/>
<dbReference type="EMBL" id="HBHA01001056">
    <property type="protein sequence ID" value="CAD9578618.1"/>
    <property type="molecule type" value="Transcribed_RNA"/>
</dbReference>
<gene>
    <name evidence="1" type="ORF">BIGN1055_LOCUS671</name>
</gene>
<protein>
    <submittedName>
        <fullName evidence="1">Uncharacterized protein</fullName>
    </submittedName>
</protein>
<accession>A0A7S2P6F1</accession>
<sequence length="170" mass="18123">MAIAAMAFSGSRSRVSAGIRATSRASVVAPHTRTAGIVFNHSPPPRCATATPRRSVYNRDVSANFKFLKDMGLKKPDFLPDFGGPKKARLAEEFVASGFPESGRAESFTASVGGKTVTTAELQAALQGASDFEAQPYDEVTLERIINFKANGKPAELKMTQEGKVLSVSL</sequence>
<dbReference type="AlphaFoldDB" id="A0A7S2P6F1"/>